<name>A0A1V3ITF1_9PAST</name>
<comment type="caution">
    <text evidence="1">The sequence shown here is derived from an EMBL/GenBank/DDBJ whole genome shotgun (WGS) entry which is preliminary data.</text>
</comment>
<proteinExistence type="predicted"/>
<dbReference type="AlphaFoldDB" id="A0A1V3ITF1"/>
<accession>A0A1V3ITF1</accession>
<gene>
    <name evidence="1" type="ORF">BKK52_12820</name>
</gene>
<sequence>MEINKIIYNEIMEERKRLEINAPPTYTDNNGLGANFIVKCSENAQDVASLARDVMLILNYQYDNDKWLELNDWINILPHKFVTRCSPEMSEEDIKTYKKRWFSLSYRKKVKEIKKNEDWSLSSWLFWLKPSERSWFWWGAAVLDEQYFVFSVKALDSPFMFGALKWLFIGCGALEVIEESDFR</sequence>
<dbReference type="EMBL" id="MLHL01000103">
    <property type="protein sequence ID" value="OOF45189.1"/>
    <property type="molecule type" value="Genomic_DNA"/>
</dbReference>
<dbReference type="OrthoDB" id="583417at2"/>
<organism evidence="1 2">
    <name type="scientific">Rodentibacter trehalosifermentans</name>
    <dbReference type="NCBI Taxonomy" id="1908263"/>
    <lineage>
        <taxon>Bacteria</taxon>
        <taxon>Pseudomonadati</taxon>
        <taxon>Pseudomonadota</taxon>
        <taxon>Gammaproteobacteria</taxon>
        <taxon>Pasteurellales</taxon>
        <taxon>Pasteurellaceae</taxon>
        <taxon>Rodentibacter</taxon>
    </lineage>
</organism>
<evidence type="ECO:0000313" key="2">
    <source>
        <dbReference type="Proteomes" id="UP000189161"/>
    </source>
</evidence>
<dbReference type="RefSeq" id="WP_077478878.1">
    <property type="nucleotide sequence ID" value="NZ_MLHL01000103.1"/>
</dbReference>
<protein>
    <submittedName>
        <fullName evidence="1">Uncharacterized protein</fullName>
    </submittedName>
</protein>
<keyword evidence="2" id="KW-1185">Reference proteome</keyword>
<reference evidence="1 2" key="1">
    <citation type="submission" date="2016-10" db="EMBL/GenBank/DDBJ databases">
        <title>Rodentibacter gen. nov. and new species.</title>
        <authorList>
            <person name="Christensen H."/>
        </authorList>
    </citation>
    <scope>NUCLEOTIDE SEQUENCE [LARGE SCALE GENOMIC DNA]</scope>
    <source>
        <strain evidence="1 2">H1987082031</strain>
    </source>
</reference>
<evidence type="ECO:0000313" key="1">
    <source>
        <dbReference type="EMBL" id="OOF45189.1"/>
    </source>
</evidence>
<dbReference type="Proteomes" id="UP000189161">
    <property type="component" value="Unassembled WGS sequence"/>
</dbReference>